<dbReference type="AlphaFoldDB" id="A0A2I2F828"/>
<evidence type="ECO:0008006" key="3">
    <source>
        <dbReference type="Google" id="ProtNLM"/>
    </source>
</evidence>
<accession>A0A2I2F828</accession>
<sequence length="241" mass="26182">MTNTNLSIRISISWPPSPPSEPTDTLVLSVNGWYVDLRVDRATGGLDWAIAGERLVDKDDSKVVRFTHALDSHGVFSTADCGTFSTLPNGDDLEVGEMPRADVPGAPVCAYEEVWRTLVPPVGAEGEGHCVSWVLEGRKKSVGDELVRTFLGRAGGVYLALRQVQTVGGEDRHVQRGGEVSARREEWGVSSGWRDRYVFGPDGGSLPSMREVGVEDQSEWEQGQTVVVCGEEYVVHGLDVA</sequence>
<dbReference type="InterPro" id="IPR031818">
    <property type="entry name" value="Hri1"/>
</dbReference>
<dbReference type="GeneID" id="36522374"/>
<proteinExistence type="predicted"/>
<evidence type="ECO:0000313" key="1">
    <source>
        <dbReference type="EMBL" id="PLB36771.1"/>
    </source>
</evidence>
<dbReference type="InterPro" id="IPR043047">
    <property type="entry name" value="Hri1_N_sf"/>
</dbReference>
<keyword evidence="2" id="KW-1185">Reference proteome</keyword>
<dbReference type="Gene3D" id="2.40.128.320">
    <property type="entry name" value="Protein HRI1, N-terminal domain"/>
    <property type="match status" value="1"/>
</dbReference>
<dbReference type="OrthoDB" id="4045395at2759"/>
<dbReference type="RefSeq" id="XP_024670783.1">
    <property type="nucleotide sequence ID" value="XM_024815214.1"/>
</dbReference>
<protein>
    <recommendedName>
        <fullName evidence="3">Protein HRI1</fullName>
    </recommendedName>
</protein>
<dbReference type="STRING" id="41067.A0A2I2F828"/>
<dbReference type="Proteomes" id="UP000234585">
    <property type="component" value="Unassembled WGS sequence"/>
</dbReference>
<name>A0A2I2F828_ASPCN</name>
<reference evidence="1 2" key="1">
    <citation type="submission" date="2017-12" db="EMBL/GenBank/DDBJ databases">
        <authorList>
            <consortium name="DOE Joint Genome Institute"/>
            <person name="Haridas S."/>
            <person name="Kjaerbolling I."/>
            <person name="Vesth T.C."/>
            <person name="Frisvad J.C."/>
            <person name="Nybo J.L."/>
            <person name="Theobald S."/>
            <person name="Kuo A."/>
            <person name="Bowyer P."/>
            <person name="Matsuda Y."/>
            <person name="Mondo S."/>
            <person name="Lyhne E.K."/>
            <person name="Kogle M.E."/>
            <person name="Clum A."/>
            <person name="Lipzen A."/>
            <person name="Salamov A."/>
            <person name="Ngan C.Y."/>
            <person name="Daum C."/>
            <person name="Chiniquy J."/>
            <person name="Barry K."/>
            <person name="LaButti K."/>
            <person name="Simmons B.A."/>
            <person name="Magnuson J.K."/>
            <person name="Mortensen U.H."/>
            <person name="Larsen T.O."/>
            <person name="Grigoriev I.V."/>
            <person name="Baker S.E."/>
            <person name="Andersen M.R."/>
            <person name="Nordberg H.P."/>
            <person name="Cantor M.N."/>
            <person name="Hua S.X."/>
        </authorList>
    </citation>
    <scope>NUCLEOTIDE SEQUENCE [LARGE SCALE GENOMIC DNA]</scope>
    <source>
        <strain evidence="1 2">CBS 102.13</strain>
    </source>
</reference>
<organism evidence="1 2">
    <name type="scientific">Aspergillus candidus</name>
    <dbReference type="NCBI Taxonomy" id="41067"/>
    <lineage>
        <taxon>Eukaryota</taxon>
        <taxon>Fungi</taxon>
        <taxon>Dikarya</taxon>
        <taxon>Ascomycota</taxon>
        <taxon>Pezizomycotina</taxon>
        <taxon>Eurotiomycetes</taxon>
        <taxon>Eurotiomycetidae</taxon>
        <taxon>Eurotiales</taxon>
        <taxon>Aspergillaceae</taxon>
        <taxon>Aspergillus</taxon>
        <taxon>Aspergillus subgen. Circumdati</taxon>
    </lineage>
</organism>
<dbReference type="EMBL" id="KZ559148">
    <property type="protein sequence ID" value="PLB36771.1"/>
    <property type="molecule type" value="Genomic_DNA"/>
</dbReference>
<gene>
    <name evidence="1" type="ORF">BDW47DRAFT_118482</name>
</gene>
<dbReference type="Pfam" id="PF16815">
    <property type="entry name" value="HRI1"/>
    <property type="match status" value="1"/>
</dbReference>
<evidence type="ECO:0000313" key="2">
    <source>
        <dbReference type="Proteomes" id="UP000234585"/>
    </source>
</evidence>